<keyword evidence="6" id="KW-0233">DNA recombination</keyword>
<dbReference type="EMBL" id="BK032573">
    <property type="protein sequence ID" value="DAF48755.1"/>
    <property type="molecule type" value="Genomic_DNA"/>
</dbReference>
<dbReference type="SUPFAM" id="SSF56349">
    <property type="entry name" value="DNA breaking-rejoining enzymes"/>
    <property type="match status" value="1"/>
</dbReference>
<dbReference type="PANTHER" id="PTHR30349">
    <property type="entry name" value="PHAGE INTEGRASE-RELATED"/>
    <property type="match status" value="1"/>
</dbReference>
<dbReference type="InterPro" id="IPR002104">
    <property type="entry name" value="Integrase_catalytic"/>
</dbReference>
<reference evidence="11" key="1">
    <citation type="journal article" date="2021" name="Proc. Natl. Acad. Sci. U.S.A.">
        <title>A Catalog of Tens of Thousands of Viruses from Human Metagenomes Reveals Hidden Associations with Chronic Diseases.</title>
        <authorList>
            <person name="Tisza M.J."/>
            <person name="Buck C.B."/>
        </authorList>
    </citation>
    <scope>NUCLEOTIDE SEQUENCE</scope>
    <source>
        <strain evidence="11">Ctt1f11</strain>
    </source>
</reference>
<sequence>MITKTFTYNGKRYFVRGKTERAVIEKLILKKQALERDEVLNPARRTVASWALECVDTYKVNQSEITREKYLQKLKSYVLNEIGALLIKDVTPIMCQRVLNLKGSKSKATINDTYQMLRFIFKYAKINKLINIDPTENLVKPSGYYNPRRSLTTSEEQHFLNVLNQHYVPLYFALMYYAGCRPSEASAVEFRDIVMRDGERYLHIRGTKTKAADRYVPIVDGLAKLLPCGLSPFELLCKNQQGKALNKDNKRRAWAHLSRLMNIDMGCKVYRNELLPPYPLATDISAYSLRHTFCTNLQKRGVDIRTAQYLMGHADIAMTANIYTHVDFELINQAAALM</sequence>
<dbReference type="InterPro" id="IPR053876">
    <property type="entry name" value="Phage_int_M"/>
</dbReference>
<organism evidence="11">
    <name type="scientific">Siphoviridae sp. ctt1f11</name>
    <dbReference type="NCBI Taxonomy" id="2827959"/>
    <lineage>
        <taxon>Viruses</taxon>
        <taxon>Duplodnaviria</taxon>
        <taxon>Heunggongvirae</taxon>
        <taxon>Uroviricota</taxon>
        <taxon>Caudoviricetes</taxon>
    </lineage>
</organism>
<evidence type="ECO:0000256" key="8">
    <source>
        <dbReference type="PROSITE-ProRule" id="PRU01248"/>
    </source>
</evidence>
<evidence type="ECO:0000256" key="5">
    <source>
        <dbReference type="ARBA" id="ARBA00023125"/>
    </source>
</evidence>
<dbReference type="InterPro" id="IPR013762">
    <property type="entry name" value="Integrase-like_cat_sf"/>
</dbReference>
<feature type="domain" description="Tyr recombinase" evidence="9">
    <location>
        <begin position="146"/>
        <end position="336"/>
    </location>
</feature>
<evidence type="ECO:0000256" key="3">
    <source>
        <dbReference type="ARBA" id="ARBA00022679"/>
    </source>
</evidence>
<dbReference type="GO" id="GO:0006310">
    <property type="term" value="P:DNA recombination"/>
    <property type="evidence" value="ECO:0007669"/>
    <property type="project" value="UniProtKB-KW"/>
</dbReference>
<proteinExistence type="inferred from homology"/>
<evidence type="ECO:0000256" key="7">
    <source>
        <dbReference type="ARBA" id="ARBA00023195"/>
    </source>
</evidence>
<keyword evidence="3" id="KW-0808">Transferase</keyword>
<dbReference type="GO" id="GO:0015074">
    <property type="term" value="P:DNA integration"/>
    <property type="evidence" value="ECO:0007669"/>
    <property type="project" value="InterPro"/>
</dbReference>
<dbReference type="CDD" id="cd01189">
    <property type="entry name" value="INT_ICEBs1_C_like"/>
    <property type="match status" value="1"/>
</dbReference>
<evidence type="ECO:0000256" key="6">
    <source>
        <dbReference type="ARBA" id="ARBA00023172"/>
    </source>
</evidence>
<evidence type="ECO:0000259" key="10">
    <source>
        <dbReference type="PROSITE" id="PS51900"/>
    </source>
</evidence>
<feature type="domain" description="Core-binding (CB)" evidence="10">
    <location>
        <begin position="45"/>
        <end position="125"/>
    </location>
</feature>
<keyword evidence="7" id="KW-0229">DNA integration</keyword>
<dbReference type="PANTHER" id="PTHR30349:SF41">
    <property type="entry name" value="INTEGRASE_RECOMBINASE PROTEIN MJ0367-RELATED"/>
    <property type="match status" value="1"/>
</dbReference>
<dbReference type="InterPro" id="IPR044068">
    <property type="entry name" value="CB"/>
</dbReference>
<dbReference type="Pfam" id="PF00589">
    <property type="entry name" value="Phage_integrase"/>
    <property type="match status" value="1"/>
</dbReference>
<name>A0A8S5SD71_9CAUD</name>
<dbReference type="Gene3D" id="1.10.150.130">
    <property type="match status" value="1"/>
</dbReference>
<dbReference type="PROSITE" id="PS51900">
    <property type="entry name" value="CB"/>
    <property type="match status" value="1"/>
</dbReference>
<evidence type="ECO:0000256" key="1">
    <source>
        <dbReference type="ARBA" id="ARBA00008857"/>
    </source>
</evidence>
<dbReference type="Gene3D" id="1.10.443.10">
    <property type="entry name" value="Intergrase catalytic core"/>
    <property type="match status" value="1"/>
</dbReference>
<evidence type="ECO:0000313" key="11">
    <source>
        <dbReference type="EMBL" id="DAF48755.1"/>
    </source>
</evidence>
<keyword evidence="7" id="KW-1179">Viral genome integration</keyword>
<dbReference type="Pfam" id="PF22022">
    <property type="entry name" value="Phage_int_M"/>
    <property type="match status" value="1"/>
</dbReference>
<evidence type="ECO:0000259" key="9">
    <source>
        <dbReference type="PROSITE" id="PS51898"/>
    </source>
</evidence>
<protein>
    <recommendedName>
        <fullName evidence="2">Integrase</fullName>
    </recommendedName>
</protein>
<dbReference type="InterPro" id="IPR011010">
    <property type="entry name" value="DNA_brk_join_enz"/>
</dbReference>
<evidence type="ECO:0000256" key="4">
    <source>
        <dbReference type="ARBA" id="ARBA00022801"/>
    </source>
</evidence>
<dbReference type="GO" id="GO:0003677">
    <property type="term" value="F:DNA binding"/>
    <property type="evidence" value="ECO:0007669"/>
    <property type="project" value="UniProtKB-UniRule"/>
</dbReference>
<dbReference type="InterPro" id="IPR010998">
    <property type="entry name" value="Integrase_recombinase_N"/>
</dbReference>
<dbReference type="GO" id="GO:0075713">
    <property type="term" value="P:establishment of integrated proviral latency"/>
    <property type="evidence" value="ECO:0007669"/>
    <property type="project" value="UniProtKB-KW"/>
</dbReference>
<keyword evidence="4" id="KW-0378">Hydrolase</keyword>
<evidence type="ECO:0000256" key="2">
    <source>
        <dbReference type="ARBA" id="ARBA00016082"/>
    </source>
</evidence>
<dbReference type="PROSITE" id="PS51898">
    <property type="entry name" value="TYR_RECOMBINASE"/>
    <property type="match status" value="1"/>
</dbReference>
<dbReference type="GO" id="GO:0044826">
    <property type="term" value="P:viral genome integration into host DNA"/>
    <property type="evidence" value="ECO:0007669"/>
    <property type="project" value="UniProtKB-KW"/>
</dbReference>
<dbReference type="GO" id="GO:0016740">
    <property type="term" value="F:transferase activity"/>
    <property type="evidence" value="ECO:0007669"/>
    <property type="project" value="UniProtKB-KW"/>
</dbReference>
<keyword evidence="7" id="KW-1160">Virus entry into host cell</keyword>
<dbReference type="GO" id="GO:0016787">
    <property type="term" value="F:hydrolase activity"/>
    <property type="evidence" value="ECO:0007669"/>
    <property type="project" value="UniProtKB-KW"/>
</dbReference>
<accession>A0A8S5SD71</accession>
<comment type="similarity">
    <text evidence="1">Belongs to the 'phage' integrase family.</text>
</comment>
<keyword evidence="5 8" id="KW-0238">DNA-binding</keyword>
<dbReference type="InterPro" id="IPR050090">
    <property type="entry name" value="Tyrosine_recombinase_XerCD"/>
</dbReference>